<feature type="domain" description="NAD-dependent epimerase/dehydratase" evidence="3">
    <location>
        <begin position="4"/>
        <end position="251"/>
    </location>
</feature>
<gene>
    <name evidence="4" type="ordered locus">Ssed_3000</name>
</gene>
<dbReference type="InterPro" id="IPR036291">
    <property type="entry name" value="NAD(P)-bd_dom_sf"/>
</dbReference>
<dbReference type="HOGENOM" id="CLU_007383_1_7_6"/>
<accession>A8FXN1</accession>
<evidence type="ECO:0000256" key="2">
    <source>
        <dbReference type="ARBA" id="ARBA00007637"/>
    </source>
</evidence>
<dbReference type="Gene3D" id="3.40.50.720">
    <property type="entry name" value="NAD(P)-binding Rossmann-like Domain"/>
    <property type="match status" value="1"/>
</dbReference>
<dbReference type="Pfam" id="PF01370">
    <property type="entry name" value="Epimerase"/>
    <property type="match status" value="1"/>
</dbReference>
<dbReference type="EMBL" id="CP000821">
    <property type="protein sequence ID" value="ABV37604.1"/>
    <property type="molecule type" value="Genomic_DNA"/>
</dbReference>
<dbReference type="RefSeq" id="WP_012143334.1">
    <property type="nucleotide sequence ID" value="NC_009831.1"/>
</dbReference>
<reference evidence="4 5" key="1">
    <citation type="submission" date="2007-08" db="EMBL/GenBank/DDBJ databases">
        <title>Complete sequence of Shewanella sediminis HAW-EB3.</title>
        <authorList>
            <consortium name="US DOE Joint Genome Institute"/>
            <person name="Copeland A."/>
            <person name="Lucas S."/>
            <person name="Lapidus A."/>
            <person name="Barry K."/>
            <person name="Glavina del Rio T."/>
            <person name="Dalin E."/>
            <person name="Tice H."/>
            <person name="Pitluck S."/>
            <person name="Chertkov O."/>
            <person name="Brettin T."/>
            <person name="Bruce D."/>
            <person name="Detter J.C."/>
            <person name="Han C."/>
            <person name="Schmutz J."/>
            <person name="Larimer F."/>
            <person name="Land M."/>
            <person name="Hauser L."/>
            <person name="Kyrpides N."/>
            <person name="Kim E."/>
            <person name="Zhao J.-S."/>
            <person name="Richardson P."/>
        </authorList>
    </citation>
    <scope>NUCLEOTIDE SEQUENCE [LARGE SCALE GENOMIC DNA]</scope>
    <source>
        <strain evidence="4 5">HAW-EB3</strain>
    </source>
</reference>
<comment type="similarity">
    <text evidence="2">Belongs to the NAD(P)-dependent epimerase/dehydratase family.</text>
</comment>
<dbReference type="SUPFAM" id="SSF51735">
    <property type="entry name" value="NAD(P)-binding Rossmann-fold domains"/>
    <property type="match status" value="1"/>
</dbReference>
<name>A8FXN1_SHESH</name>
<dbReference type="AlphaFoldDB" id="A8FXN1"/>
<dbReference type="KEGG" id="sse:Ssed_3000"/>
<sequence>MKLIIFGVTGNCGTYCAQKFLEDGWTVYGVGRSESSINHPNMNFIKGDIRTDELYTKLPTDVELVINFAGVQPSILATSENTDLTATLNAYLDVNINGVFKVLEFVRQNNIKNYVYTTSHRDYENHWSPNNFLKNDLPPAINYKGDHVMYAITKTTGKMIGDYFGEAFGVRVFNLRLPMIFMVPESPYYRNNGEPTLMPFLKVIRDAMEGKPLEIWGDPQMVRDYVHIDNLVALIKSCYKSSLNSGTFNVGTGEAVTTERFIKTIGKTFAPDPENVEYIYKETKRTYKCAIYDVSEQKELLGYQPVLLEEMLFKLKNDMTEKNCMEKWGW</sequence>
<dbReference type="InterPro" id="IPR001509">
    <property type="entry name" value="Epimerase_deHydtase"/>
</dbReference>
<evidence type="ECO:0000313" key="5">
    <source>
        <dbReference type="Proteomes" id="UP000002015"/>
    </source>
</evidence>
<organism evidence="4 5">
    <name type="scientific">Shewanella sediminis (strain HAW-EB3)</name>
    <dbReference type="NCBI Taxonomy" id="425104"/>
    <lineage>
        <taxon>Bacteria</taxon>
        <taxon>Pseudomonadati</taxon>
        <taxon>Pseudomonadota</taxon>
        <taxon>Gammaproteobacteria</taxon>
        <taxon>Alteromonadales</taxon>
        <taxon>Shewanellaceae</taxon>
        <taxon>Shewanella</taxon>
    </lineage>
</organism>
<dbReference type="STRING" id="425104.Ssed_3000"/>
<evidence type="ECO:0000313" key="4">
    <source>
        <dbReference type="EMBL" id="ABV37604.1"/>
    </source>
</evidence>
<proteinExistence type="inferred from homology"/>
<keyword evidence="5" id="KW-1185">Reference proteome</keyword>
<dbReference type="PANTHER" id="PTHR43000">
    <property type="entry name" value="DTDP-D-GLUCOSE 4,6-DEHYDRATASE-RELATED"/>
    <property type="match status" value="1"/>
</dbReference>
<evidence type="ECO:0000259" key="3">
    <source>
        <dbReference type="Pfam" id="PF01370"/>
    </source>
</evidence>
<comment type="pathway">
    <text evidence="1">Bacterial outer membrane biogenesis; LPS O-antigen biosynthesis.</text>
</comment>
<evidence type="ECO:0000256" key="1">
    <source>
        <dbReference type="ARBA" id="ARBA00005125"/>
    </source>
</evidence>
<dbReference type="Proteomes" id="UP000002015">
    <property type="component" value="Chromosome"/>
</dbReference>
<dbReference type="eggNOG" id="COG0451">
    <property type="taxonomic scope" value="Bacteria"/>
</dbReference>
<protein>
    <submittedName>
        <fullName evidence="4">NDP-sugar dehydratase or epimerase</fullName>
    </submittedName>
</protein>